<evidence type="ECO:0000256" key="1">
    <source>
        <dbReference type="ARBA" id="ARBA00006484"/>
    </source>
</evidence>
<reference evidence="4 5" key="1">
    <citation type="journal article" date="2011" name="PLoS Genet.">
        <title>Comparative genomic analysis of human fungal pathogens causing paracoccidioidomycosis.</title>
        <authorList>
            <person name="Desjardins C.A."/>
            <person name="Champion M.D."/>
            <person name="Holder J.W."/>
            <person name="Muszewska A."/>
            <person name="Goldberg J."/>
            <person name="Bailao A.M."/>
            <person name="Brigido M.M."/>
            <person name="Ferreira M.E."/>
            <person name="Garcia A.M."/>
            <person name="Grynberg M."/>
            <person name="Gujja S."/>
            <person name="Heiman D.I."/>
            <person name="Henn M.R."/>
            <person name="Kodira C.D."/>
            <person name="Leon-Narvaez H."/>
            <person name="Longo L.V."/>
            <person name="Ma L.J."/>
            <person name="Malavazi I."/>
            <person name="Matsuo A.L."/>
            <person name="Morais F.V."/>
            <person name="Pereira M."/>
            <person name="Rodriguez-Brito S."/>
            <person name="Sakthikumar S."/>
            <person name="Salem-Izacc S.M."/>
            <person name="Sykes S.M."/>
            <person name="Teixeira M.M."/>
            <person name="Vallejo M.C."/>
            <person name="Walter M.E."/>
            <person name="Yandava C."/>
            <person name="Young S."/>
            <person name="Zeng Q."/>
            <person name="Zucker J."/>
            <person name="Felipe M.S."/>
            <person name="Goldman G.H."/>
            <person name="Haas B.J."/>
            <person name="McEwen J.G."/>
            <person name="Nino-Vega G."/>
            <person name="Puccia R."/>
            <person name="San-Blas G."/>
            <person name="Soares C.M."/>
            <person name="Birren B.W."/>
            <person name="Cuomo C.A."/>
        </authorList>
    </citation>
    <scope>NUCLEOTIDE SEQUENCE [LARGE SCALE GENOMIC DNA]</scope>
    <source>
        <strain evidence="4 5">Pb18</strain>
    </source>
</reference>
<dbReference type="OMA" id="QKDRMVD"/>
<dbReference type="EMBL" id="KN275960">
    <property type="protein sequence ID" value="EEH48300.2"/>
    <property type="molecule type" value="Genomic_DNA"/>
</dbReference>
<dbReference type="Gene3D" id="3.40.50.720">
    <property type="entry name" value="NAD(P)-binding Rossmann-like Domain"/>
    <property type="match status" value="1"/>
</dbReference>
<protein>
    <recommendedName>
        <fullName evidence="6">NAD(P)-binding protein</fullName>
    </recommendedName>
</protein>
<evidence type="ECO:0000313" key="4">
    <source>
        <dbReference type="EMBL" id="EEH48300.2"/>
    </source>
</evidence>
<dbReference type="HOGENOM" id="CLU_010194_13_1_1"/>
<sequence>MTTFTIPRSSLSTLTGKTVLITGGSSGIGLETAELLLSLSPTNNIAILDIQPPASTSRLSAPPNANRTLFHKCDIASWPEQRAGFAAAISRFGRIDAVFVNAGIAEYGDQFFRDGLEGRKGGLERFRMLKEPDRRVLDVDLRAAGDTLKLAIYWMRKTAVRDVAGQQKGVGSIVMTASLAAYLATTDAPVYSAAKHGIVGLMRALKNDLAKHNIAISVVAPAITLTPILTSPGRRNNADPAEWAATMAKSGVPINKPESVALSVAHLINLGMQANGQGLLVQKDRMVDVERGIAKTRDAWMGKEMLDLFRGGRSALVTENKL</sequence>
<dbReference type="eggNOG" id="KOG1199">
    <property type="taxonomic scope" value="Eukaryota"/>
</dbReference>
<keyword evidence="5" id="KW-1185">Reference proteome</keyword>
<gene>
    <name evidence="4" type="ORF">PADG_04384</name>
</gene>
<dbReference type="PANTHER" id="PTHR43180">
    <property type="entry name" value="3-OXOACYL-(ACYL-CARRIER-PROTEIN) REDUCTASE (AFU_ORTHOLOGUE AFUA_6G11210)"/>
    <property type="match status" value="1"/>
</dbReference>
<dbReference type="AlphaFoldDB" id="C1GAU8"/>
<dbReference type="RefSeq" id="XP_010759440.1">
    <property type="nucleotide sequence ID" value="XM_010761138.1"/>
</dbReference>
<dbReference type="InterPro" id="IPR002347">
    <property type="entry name" value="SDR_fam"/>
</dbReference>
<dbReference type="STRING" id="502780.C1GAU8"/>
<dbReference type="OrthoDB" id="37659at2759"/>
<dbReference type="InterPro" id="IPR036291">
    <property type="entry name" value="NAD(P)-bd_dom_sf"/>
</dbReference>
<dbReference type="GeneID" id="22583520"/>
<dbReference type="SUPFAM" id="SSF51735">
    <property type="entry name" value="NAD(P)-binding Rossmann-fold domains"/>
    <property type="match status" value="1"/>
</dbReference>
<proteinExistence type="inferred from homology"/>
<dbReference type="KEGG" id="pbn:PADG_04384"/>
<keyword evidence="2" id="KW-0560">Oxidoreductase</keyword>
<dbReference type="PRINTS" id="PR00081">
    <property type="entry name" value="GDHRDH"/>
</dbReference>
<name>C1GAU8_PARBD</name>
<evidence type="ECO:0000313" key="5">
    <source>
        <dbReference type="Proteomes" id="UP000001628"/>
    </source>
</evidence>
<organism evidence="4 5">
    <name type="scientific">Paracoccidioides brasiliensis (strain Pb18)</name>
    <dbReference type="NCBI Taxonomy" id="502780"/>
    <lineage>
        <taxon>Eukaryota</taxon>
        <taxon>Fungi</taxon>
        <taxon>Dikarya</taxon>
        <taxon>Ascomycota</taxon>
        <taxon>Pezizomycotina</taxon>
        <taxon>Eurotiomycetes</taxon>
        <taxon>Eurotiomycetidae</taxon>
        <taxon>Onygenales</taxon>
        <taxon>Ajellomycetaceae</taxon>
        <taxon>Paracoccidioides</taxon>
    </lineage>
</organism>
<dbReference type="VEuPathDB" id="FungiDB:PADG_04384"/>
<accession>C1GAU8</accession>
<dbReference type="InParanoid" id="C1GAU8"/>
<evidence type="ECO:0000256" key="2">
    <source>
        <dbReference type="ARBA" id="ARBA00023002"/>
    </source>
</evidence>
<dbReference type="GO" id="GO:0016491">
    <property type="term" value="F:oxidoreductase activity"/>
    <property type="evidence" value="ECO:0007669"/>
    <property type="project" value="UniProtKB-KW"/>
</dbReference>
<dbReference type="Pfam" id="PF00106">
    <property type="entry name" value="adh_short"/>
    <property type="match status" value="1"/>
</dbReference>
<dbReference type="PANTHER" id="PTHR43180:SF80">
    <property type="entry name" value="NAD(P)-BINDING PROTEIN"/>
    <property type="match status" value="1"/>
</dbReference>
<evidence type="ECO:0008006" key="6">
    <source>
        <dbReference type="Google" id="ProtNLM"/>
    </source>
</evidence>
<evidence type="ECO:0000256" key="3">
    <source>
        <dbReference type="RuleBase" id="RU000363"/>
    </source>
</evidence>
<comment type="similarity">
    <text evidence="1 3">Belongs to the short-chain dehydrogenases/reductases (SDR) family.</text>
</comment>
<dbReference type="Proteomes" id="UP000001628">
    <property type="component" value="Unassembled WGS sequence"/>
</dbReference>
<dbReference type="PRINTS" id="PR00080">
    <property type="entry name" value="SDRFAMILY"/>
</dbReference>